<keyword evidence="5" id="KW-1185">Reference proteome</keyword>
<dbReference type="Proteomes" id="UP001492541">
    <property type="component" value="Chromosome"/>
</dbReference>
<dbReference type="PROSITE" id="PS51371">
    <property type="entry name" value="CBS"/>
    <property type="match status" value="2"/>
</dbReference>
<evidence type="ECO:0000256" key="1">
    <source>
        <dbReference type="ARBA" id="ARBA00023122"/>
    </source>
</evidence>
<evidence type="ECO:0000313" key="5">
    <source>
        <dbReference type="Proteomes" id="UP001492541"/>
    </source>
</evidence>
<organism evidence="4 5">
    <name type="scientific">Geoglobus acetivorans</name>
    <dbReference type="NCBI Taxonomy" id="565033"/>
    <lineage>
        <taxon>Archaea</taxon>
        <taxon>Methanobacteriati</taxon>
        <taxon>Methanobacteriota</taxon>
        <taxon>Archaeoglobi</taxon>
        <taxon>Archaeoglobales</taxon>
        <taxon>Archaeoglobaceae</taxon>
        <taxon>Geoglobus</taxon>
    </lineage>
</organism>
<sequence length="493" mass="53694">MKTVDEINQKIVEGSANVVTAIEMKEIVQELGPEKAAKEVDVVTTGTFGAMCSSGVFFNFGHSDPPIKMQKVWLNDVEAYTGVAAVDAYLGVTQLSETLGMEYGGGHVIEDLLRGKEVELRATAYGTDCYPRKEIVTEISLEDVNQAIMVNPRNAYQRYRAATNSSERILKTYMGTLLPDFGNVTYAGVGELSPMNNDPEYRTIGVGTRIFLGGAKGYVTGEGTQHAPPFGTLMVQGNLKEMSAEYMRAATFPGYGTTLFVGMGIPIPILDAEMAKATAVRDEDIETVIIDFGVPRRDRPVIRKVTYAELKSGKVEINGEEVRVSPLSSYYMARKIAEELKRMIERGEFLLSMPVERIPAREVFRPMRQKEVKVVKSVMSAPAITVTPDTSITDASKTLIEKGINHLPVVDSSGKLVGIVTSWDIAKAVAGGRSGRVGEIMTRKVITASPDEPVEVAARKMESKRISALPVVDAKGRVIGIVSSEDLSKLLAR</sequence>
<dbReference type="EMBL" id="CP087714">
    <property type="protein sequence ID" value="XAT63770.1"/>
    <property type="molecule type" value="Genomic_DNA"/>
</dbReference>
<protein>
    <submittedName>
        <fullName evidence="4">Homocysteine biosynthesis protein</fullName>
    </submittedName>
</protein>
<name>A0ABZ3H2H4_GEOAI</name>
<dbReference type="Pfam" id="PF00571">
    <property type="entry name" value="CBS"/>
    <property type="match status" value="2"/>
</dbReference>
<dbReference type="RefSeq" id="WP_193806926.1">
    <property type="nucleotide sequence ID" value="NZ_CP087714.1"/>
</dbReference>
<proteinExistence type="predicted"/>
<dbReference type="PIRSF" id="PIRSF004698">
    <property type="entry name" value="UCP004698_CBS_MJ0100"/>
    <property type="match status" value="1"/>
</dbReference>
<dbReference type="InterPro" id="IPR046342">
    <property type="entry name" value="CBS_dom_sf"/>
</dbReference>
<dbReference type="InterPro" id="IPR002708">
    <property type="entry name" value="HcyBio"/>
</dbReference>
<accession>A0ABZ3H2H4</accession>
<evidence type="ECO:0000313" key="4">
    <source>
        <dbReference type="EMBL" id="XAT63770.1"/>
    </source>
</evidence>
<dbReference type="PANTHER" id="PTHR43080">
    <property type="entry name" value="CBS DOMAIN-CONTAINING PROTEIN CBSX3, MITOCHONDRIAL"/>
    <property type="match status" value="1"/>
</dbReference>
<reference evidence="4 5" key="1">
    <citation type="submission" date="2021-11" db="EMBL/GenBank/DDBJ databases">
        <title>Whole genome of Geoglobus acetivorans.</title>
        <authorList>
            <person name="Liu D."/>
        </authorList>
    </citation>
    <scope>NUCLEOTIDE SEQUENCE [LARGE SCALE GENOMIC DNA]</scope>
    <source>
        <strain evidence="4 5">SBH6</strain>
    </source>
</reference>
<dbReference type="Pfam" id="PF01837">
    <property type="entry name" value="HcyBio"/>
    <property type="match status" value="1"/>
</dbReference>
<dbReference type="InterPro" id="IPR016426">
    <property type="entry name" value="MA1821-like"/>
</dbReference>
<dbReference type="PANTHER" id="PTHR43080:SF2">
    <property type="entry name" value="CBS DOMAIN-CONTAINING PROTEIN"/>
    <property type="match status" value="1"/>
</dbReference>
<dbReference type="InterPro" id="IPR000644">
    <property type="entry name" value="CBS_dom"/>
</dbReference>
<evidence type="ECO:0000256" key="2">
    <source>
        <dbReference type="PROSITE-ProRule" id="PRU00703"/>
    </source>
</evidence>
<feature type="domain" description="CBS" evidence="3">
    <location>
        <begin position="379"/>
        <end position="435"/>
    </location>
</feature>
<dbReference type="GeneID" id="90450235"/>
<evidence type="ECO:0000259" key="3">
    <source>
        <dbReference type="PROSITE" id="PS51371"/>
    </source>
</evidence>
<keyword evidence="1 2" id="KW-0129">CBS domain</keyword>
<feature type="domain" description="CBS" evidence="3">
    <location>
        <begin position="441"/>
        <end position="493"/>
    </location>
</feature>
<dbReference type="SMART" id="SM00116">
    <property type="entry name" value="CBS"/>
    <property type="match status" value="2"/>
</dbReference>
<dbReference type="Gene3D" id="3.10.580.10">
    <property type="entry name" value="CBS-domain"/>
    <property type="match status" value="1"/>
</dbReference>
<dbReference type="SUPFAM" id="SSF54631">
    <property type="entry name" value="CBS-domain pair"/>
    <property type="match status" value="1"/>
</dbReference>
<dbReference type="InterPro" id="IPR051257">
    <property type="entry name" value="Diverse_CBS-Domain"/>
</dbReference>
<gene>
    <name evidence="4" type="ORF">LPQ35_11020</name>
</gene>